<dbReference type="AlphaFoldDB" id="A0A1G7N687"/>
<feature type="transmembrane region" description="Helical" evidence="1">
    <location>
        <begin position="51"/>
        <end position="72"/>
    </location>
</feature>
<organism evidence="2 3">
    <name type="scientific">Sporolituus thermophilus DSM 23256</name>
    <dbReference type="NCBI Taxonomy" id="1123285"/>
    <lineage>
        <taxon>Bacteria</taxon>
        <taxon>Bacillati</taxon>
        <taxon>Bacillota</taxon>
        <taxon>Negativicutes</taxon>
        <taxon>Selenomonadales</taxon>
        <taxon>Sporomusaceae</taxon>
        <taxon>Sporolituus</taxon>
    </lineage>
</organism>
<sequence length="170" mass="17295">MDWSAVLASLGLAVLLLAGLGLTLVGLPGNWLVMGLVLIYGYWEGFQHFHAKLLLLLFGLALAGEVAEFTAGAIGARKAKASRAATAAALAGAFAGGIAGTVLLPVVGSLFGAMAGAYGASYLVEYGRTKDALQAGRVARQVMLGQLTGTLLKLAVGVAMVILAIANLPW</sequence>
<accession>A0A1G7N687</accession>
<feature type="transmembrane region" description="Helical" evidence="1">
    <location>
        <begin position="84"/>
        <end position="104"/>
    </location>
</feature>
<dbReference type="OrthoDB" id="1680489at2"/>
<evidence type="ECO:0000256" key="1">
    <source>
        <dbReference type="SAM" id="Phobius"/>
    </source>
</evidence>
<dbReference type="RefSeq" id="WP_093691230.1">
    <property type="nucleotide sequence ID" value="NZ_FNBU01000022.1"/>
</dbReference>
<dbReference type="PANTHER" id="PTHR39165:SF1">
    <property type="entry name" value="DUF456 DOMAIN-CONTAINING PROTEIN"/>
    <property type="match status" value="1"/>
</dbReference>
<dbReference type="Pfam" id="PF04306">
    <property type="entry name" value="DUF456"/>
    <property type="match status" value="1"/>
</dbReference>
<dbReference type="STRING" id="1123285.SAMN05660235_02423"/>
<dbReference type="Proteomes" id="UP000243333">
    <property type="component" value="Unassembled WGS sequence"/>
</dbReference>
<dbReference type="PANTHER" id="PTHR39165">
    <property type="entry name" value="IG HYPOTHETICAL 17883"/>
    <property type="match status" value="1"/>
</dbReference>
<keyword evidence="1" id="KW-0812">Transmembrane</keyword>
<keyword evidence="3" id="KW-1185">Reference proteome</keyword>
<keyword evidence="1" id="KW-1133">Transmembrane helix</keyword>
<keyword evidence="1" id="KW-0472">Membrane</keyword>
<dbReference type="EMBL" id="FNBU01000022">
    <property type="protein sequence ID" value="SDF69575.1"/>
    <property type="molecule type" value="Genomic_DNA"/>
</dbReference>
<evidence type="ECO:0000313" key="2">
    <source>
        <dbReference type="EMBL" id="SDF69575.1"/>
    </source>
</evidence>
<dbReference type="InterPro" id="IPR007403">
    <property type="entry name" value="DUF456"/>
</dbReference>
<name>A0A1G7N687_9FIRM</name>
<gene>
    <name evidence="2" type="ORF">SAMN05660235_02423</name>
</gene>
<reference evidence="3" key="1">
    <citation type="submission" date="2016-10" db="EMBL/GenBank/DDBJ databases">
        <authorList>
            <person name="Varghese N."/>
            <person name="Submissions S."/>
        </authorList>
    </citation>
    <scope>NUCLEOTIDE SEQUENCE [LARGE SCALE GENOMIC DNA]</scope>
    <source>
        <strain evidence="3">DSM 23256</strain>
    </source>
</reference>
<feature type="transmembrane region" description="Helical" evidence="1">
    <location>
        <begin position="147"/>
        <end position="168"/>
    </location>
</feature>
<protein>
    <recommendedName>
        <fullName evidence="4">DUF456 domain-containing protein</fullName>
    </recommendedName>
</protein>
<evidence type="ECO:0008006" key="4">
    <source>
        <dbReference type="Google" id="ProtNLM"/>
    </source>
</evidence>
<evidence type="ECO:0000313" key="3">
    <source>
        <dbReference type="Proteomes" id="UP000243333"/>
    </source>
</evidence>
<proteinExistence type="predicted"/>